<proteinExistence type="predicted"/>
<evidence type="ECO:0000313" key="1">
    <source>
        <dbReference type="EMBL" id="KAJ7554124.1"/>
    </source>
</evidence>
<reference evidence="2" key="1">
    <citation type="journal article" date="2024" name="Proc. Natl. Acad. Sci. U.S.A.">
        <title>Extraordinary preservation of gene collinearity over three hundred million years revealed in homosporous lycophytes.</title>
        <authorList>
            <person name="Li C."/>
            <person name="Wickell D."/>
            <person name="Kuo L.Y."/>
            <person name="Chen X."/>
            <person name="Nie B."/>
            <person name="Liao X."/>
            <person name="Peng D."/>
            <person name="Ji J."/>
            <person name="Jenkins J."/>
            <person name="Williams M."/>
            <person name="Shu S."/>
            <person name="Plott C."/>
            <person name="Barry K."/>
            <person name="Rajasekar S."/>
            <person name="Grimwood J."/>
            <person name="Han X."/>
            <person name="Sun S."/>
            <person name="Hou Z."/>
            <person name="He W."/>
            <person name="Dai G."/>
            <person name="Sun C."/>
            <person name="Schmutz J."/>
            <person name="Leebens-Mack J.H."/>
            <person name="Li F.W."/>
            <person name="Wang L."/>
        </authorList>
    </citation>
    <scope>NUCLEOTIDE SEQUENCE [LARGE SCALE GENOMIC DNA]</scope>
    <source>
        <strain evidence="2">cv. PW_Plant_1</strain>
    </source>
</reference>
<organism evidence="1 2">
    <name type="scientific">Diphasiastrum complanatum</name>
    <name type="common">Issler's clubmoss</name>
    <name type="synonym">Lycopodium complanatum</name>
    <dbReference type="NCBI Taxonomy" id="34168"/>
    <lineage>
        <taxon>Eukaryota</taxon>
        <taxon>Viridiplantae</taxon>
        <taxon>Streptophyta</taxon>
        <taxon>Embryophyta</taxon>
        <taxon>Tracheophyta</taxon>
        <taxon>Lycopodiopsida</taxon>
        <taxon>Lycopodiales</taxon>
        <taxon>Lycopodiaceae</taxon>
        <taxon>Lycopodioideae</taxon>
        <taxon>Diphasiastrum</taxon>
    </lineage>
</organism>
<dbReference type="Proteomes" id="UP001162992">
    <property type="component" value="Chromosome 6"/>
</dbReference>
<evidence type="ECO:0000313" key="2">
    <source>
        <dbReference type="Proteomes" id="UP001162992"/>
    </source>
</evidence>
<protein>
    <submittedName>
        <fullName evidence="1">Uncharacterized protein</fullName>
    </submittedName>
</protein>
<keyword evidence="2" id="KW-1185">Reference proteome</keyword>
<sequence length="308" mass="34434">MTKPRVLVVGGTGRLGQYISKASLEQGYPTFLLTRSPLGTDESKTALIQSFKDSGAIIVEGSLENYESLLSALRQVDVVISPVTESKLLDQLKLVEAIKEVGTIKRFLPSEFGTDPDKVLHALEPSQKLLFGIKRQVRRAIEEAGIPYTYISSNCIACFFVSGLAQYGQFTPPRDKVAIYGDGNTKVVWVDEHDSATYTLKTIDDPRTINKTVYLRPPANILSQNEVVEIWEKKIGKTLERTTISEEDILKRIQDEGFPVNVDLATFHVIFYKGALYGFDMGPNGLDSFELYPEVTYTTVDSYLDRFL</sequence>
<comment type="caution">
    <text evidence="1">The sequence shown here is derived from an EMBL/GenBank/DDBJ whole genome shotgun (WGS) entry which is preliminary data.</text>
</comment>
<name>A0ACC2DJ02_DIPCM</name>
<dbReference type="EMBL" id="CM055097">
    <property type="protein sequence ID" value="KAJ7554124.1"/>
    <property type="molecule type" value="Genomic_DNA"/>
</dbReference>
<gene>
    <name evidence="1" type="ORF">O6H91_06G126300</name>
</gene>
<accession>A0ACC2DJ02</accession>